<dbReference type="GeneID" id="56034424"/>
<feature type="transmembrane region" description="Helical" evidence="1">
    <location>
        <begin position="122"/>
        <end position="141"/>
    </location>
</feature>
<keyword evidence="1" id="KW-0472">Membrane</keyword>
<keyword evidence="1" id="KW-1133">Transmembrane helix</keyword>
<gene>
    <name evidence="2" type="ORF">HYG82_13995</name>
</gene>
<dbReference type="AlphaFoldDB" id="A0A7D5GIQ3"/>
<reference evidence="2 3" key="1">
    <citation type="submission" date="2020-07" db="EMBL/GenBank/DDBJ databases">
        <authorList>
            <person name="Cui H."/>
        </authorList>
    </citation>
    <scope>NUCLEOTIDE SEQUENCE [LARGE SCALE GENOMIC DNA]</scope>
    <source>
        <strain evidence="2 3">YPL8</strain>
    </source>
</reference>
<accession>A0A7D5GIQ3</accession>
<evidence type="ECO:0000256" key="1">
    <source>
        <dbReference type="SAM" id="Phobius"/>
    </source>
</evidence>
<dbReference type="KEGG" id="haly:HYG82_13995"/>
<feature type="transmembrane region" description="Helical" evidence="1">
    <location>
        <begin position="20"/>
        <end position="40"/>
    </location>
</feature>
<protein>
    <recommendedName>
        <fullName evidence="4">DUF998 domain-containing protein</fullName>
    </recommendedName>
</protein>
<evidence type="ECO:0000313" key="3">
    <source>
        <dbReference type="Proteomes" id="UP000509241"/>
    </source>
</evidence>
<organism evidence="2 3">
    <name type="scientific">Natrinema halophilum</name>
    <dbReference type="NCBI Taxonomy" id="1699371"/>
    <lineage>
        <taxon>Archaea</taxon>
        <taxon>Methanobacteriati</taxon>
        <taxon>Methanobacteriota</taxon>
        <taxon>Stenosarchaea group</taxon>
        <taxon>Halobacteria</taxon>
        <taxon>Halobacteriales</taxon>
        <taxon>Natrialbaceae</taxon>
        <taxon>Natrinema</taxon>
    </lineage>
</organism>
<keyword evidence="3" id="KW-1185">Reference proteome</keyword>
<keyword evidence="1" id="KW-0812">Transmembrane</keyword>
<name>A0A7D5GIQ3_9EURY</name>
<evidence type="ECO:0000313" key="2">
    <source>
        <dbReference type="EMBL" id="QLG49887.1"/>
    </source>
</evidence>
<dbReference type="Proteomes" id="UP000509241">
    <property type="component" value="Chromosome"/>
</dbReference>
<sequence>MVGSEAIQFVPQYHPGDGAATAAFSVIVIGIPFVVSYRAAHRGDYVASDRIGRLFFAVGSSCGFLGRIFALRLGTGAASVDRPLLEIVFLAGFTGIFVGGGVICGFGLATAITEPERFHSRLPALAGIAMTLTGLVSFVTPYGSPDFTLASGGWFLAVAWLSMADEAPD</sequence>
<evidence type="ECO:0008006" key="4">
    <source>
        <dbReference type="Google" id="ProtNLM"/>
    </source>
</evidence>
<dbReference type="EMBL" id="CP058601">
    <property type="protein sequence ID" value="QLG49887.1"/>
    <property type="molecule type" value="Genomic_DNA"/>
</dbReference>
<proteinExistence type="predicted"/>
<dbReference type="RefSeq" id="WP_179261863.1">
    <property type="nucleotide sequence ID" value="NZ_CP058601.1"/>
</dbReference>
<feature type="transmembrane region" description="Helical" evidence="1">
    <location>
        <begin position="52"/>
        <end position="75"/>
    </location>
</feature>
<feature type="transmembrane region" description="Helical" evidence="1">
    <location>
        <begin position="87"/>
        <end position="110"/>
    </location>
</feature>